<feature type="compositionally biased region" description="Basic and acidic residues" evidence="7">
    <location>
        <begin position="69"/>
        <end position="79"/>
    </location>
</feature>
<feature type="compositionally biased region" description="Low complexity" evidence="7">
    <location>
        <begin position="1457"/>
        <end position="1467"/>
    </location>
</feature>
<feature type="region of interest" description="Disordered" evidence="7">
    <location>
        <begin position="891"/>
        <end position="954"/>
    </location>
</feature>
<dbReference type="Pfam" id="PF22600">
    <property type="entry name" value="MTPAP-like_central"/>
    <property type="match status" value="1"/>
</dbReference>
<evidence type="ECO:0000256" key="6">
    <source>
        <dbReference type="PROSITE-ProRule" id="PRU00047"/>
    </source>
</evidence>
<feature type="compositionally biased region" description="Polar residues" evidence="7">
    <location>
        <begin position="89"/>
        <end position="99"/>
    </location>
</feature>
<accession>A0A210QF58</accession>
<dbReference type="OrthoDB" id="407432at2759"/>
<reference evidence="9 10" key="1">
    <citation type="journal article" date="2017" name="Nat. Ecol. Evol.">
        <title>Scallop genome provides insights into evolution of bilaterian karyotype and development.</title>
        <authorList>
            <person name="Wang S."/>
            <person name="Zhang J."/>
            <person name="Jiao W."/>
            <person name="Li J."/>
            <person name="Xun X."/>
            <person name="Sun Y."/>
            <person name="Guo X."/>
            <person name="Huan P."/>
            <person name="Dong B."/>
            <person name="Zhang L."/>
            <person name="Hu X."/>
            <person name="Sun X."/>
            <person name="Wang J."/>
            <person name="Zhao C."/>
            <person name="Wang Y."/>
            <person name="Wang D."/>
            <person name="Huang X."/>
            <person name="Wang R."/>
            <person name="Lv J."/>
            <person name="Li Y."/>
            <person name="Zhang Z."/>
            <person name="Liu B."/>
            <person name="Lu W."/>
            <person name="Hui Y."/>
            <person name="Liang J."/>
            <person name="Zhou Z."/>
            <person name="Hou R."/>
            <person name="Li X."/>
            <person name="Liu Y."/>
            <person name="Li H."/>
            <person name="Ning X."/>
            <person name="Lin Y."/>
            <person name="Zhao L."/>
            <person name="Xing Q."/>
            <person name="Dou J."/>
            <person name="Li Y."/>
            <person name="Mao J."/>
            <person name="Guo H."/>
            <person name="Dou H."/>
            <person name="Li T."/>
            <person name="Mu C."/>
            <person name="Jiang W."/>
            <person name="Fu Q."/>
            <person name="Fu X."/>
            <person name="Miao Y."/>
            <person name="Liu J."/>
            <person name="Yu Q."/>
            <person name="Li R."/>
            <person name="Liao H."/>
            <person name="Li X."/>
            <person name="Kong Y."/>
            <person name="Jiang Z."/>
            <person name="Chourrout D."/>
            <person name="Li R."/>
            <person name="Bao Z."/>
        </authorList>
    </citation>
    <scope>NUCLEOTIDE SEQUENCE [LARGE SCALE GENOMIC DNA]</scope>
    <source>
        <strain evidence="9 10">PY_sf001</strain>
    </source>
</reference>
<dbReference type="STRING" id="6573.A0A210QF58"/>
<name>A0A210QF58_MIZYE</name>
<feature type="domain" description="CCHC-type" evidence="8">
    <location>
        <begin position="1357"/>
        <end position="1372"/>
    </location>
</feature>
<feature type="compositionally biased region" description="Basic and acidic residues" evidence="7">
    <location>
        <begin position="736"/>
        <end position="749"/>
    </location>
</feature>
<feature type="region of interest" description="Disordered" evidence="7">
    <location>
        <begin position="1730"/>
        <end position="1750"/>
    </location>
</feature>
<evidence type="ECO:0000256" key="2">
    <source>
        <dbReference type="ARBA" id="ARBA00001946"/>
    </source>
</evidence>
<feature type="compositionally biased region" description="Basic and acidic residues" evidence="7">
    <location>
        <begin position="156"/>
        <end position="189"/>
    </location>
</feature>
<evidence type="ECO:0000256" key="4">
    <source>
        <dbReference type="ARBA" id="ARBA00022723"/>
    </source>
</evidence>
<feature type="compositionally biased region" description="Polar residues" evidence="7">
    <location>
        <begin position="1735"/>
        <end position="1750"/>
    </location>
</feature>
<dbReference type="InterPro" id="IPR002058">
    <property type="entry name" value="PAP_assoc"/>
</dbReference>
<feature type="compositionally biased region" description="Basic and acidic residues" evidence="7">
    <location>
        <begin position="684"/>
        <end position="709"/>
    </location>
</feature>
<dbReference type="EMBL" id="NEDP02003918">
    <property type="protein sequence ID" value="OWF47382.1"/>
    <property type="molecule type" value="Genomic_DNA"/>
</dbReference>
<dbReference type="SUPFAM" id="SSF81631">
    <property type="entry name" value="PAP/OAS1 substrate-binding domain"/>
    <property type="match status" value="2"/>
</dbReference>
<keyword evidence="5" id="KW-0460">Magnesium</keyword>
<dbReference type="CDD" id="cd05402">
    <property type="entry name" value="NT_PAP_TUTase"/>
    <property type="match status" value="2"/>
</dbReference>
<dbReference type="GO" id="GO:0003676">
    <property type="term" value="F:nucleic acid binding"/>
    <property type="evidence" value="ECO:0007669"/>
    <property type="project" value="InterPro"/>
</dbReference>
<dbReference type="PROSITE" id="PS50158">
    <property type="entry name" value="ZF_CCHC"/>
    <property type="match status" value="2"/>
</dbReference>
<feature type="compositionally biased region" description="Basic and acidic residues" evidence="7">
    <location>
        <begin position="767"/>
        <end position="788"/>
    </location>
</feature>
<feature type="compositionally biased region" description="Polar residues" evidence="7">
    <location>
        <begin position="1607"/>
        <end position="1616"/>
    </location>
</feature>
<keyword evidence="9" id="KW-0548">Nucleotidyltransferase</keyword>
<keyword evidence="4" id="KW-0479">Metal-binding</keyword>
<feature type="region of interest" description="Disordered" evidence="7">
    <location>
        <begin position="1381"/>
        <end position="1616"/>
    </location>
</feature>
<evidence type="ECO:0000313" key="10">
    <source>
        <dbReference type="Proteomes" id="UP000242188"/>
    </source>
</evidence>
<feature type="region of interest" description="Disordered" evidence="7">
    <location>
        <begin position="684"/>
        <end position="841"/>
    </location>
</feature>
<comment type="cofactor">
    <cofactor evidence="2">
        <name>Mg(2+)</name>
        <dbReference type="ChEBI" id="CHEBI:18420"/>
    </cofactor>
</comment>
<feature type="region of interest" description="Disordered" evidence="7">
    <location>
        <begin position="28"/>
        <end position="104"/>
    </location>
</feature>
<feature type="compositionally biased region" description="Polar residues" evidence="7">
    <location>
        <begin position="817"/>
        <end position="828"/>
    </location>
</feature>
<evidence type="ECO:0000313" key="9">
    <source>
        <dbReference type="EMBL" id="OWF47382.1"/>
    </source>
</evidence>
<dbReference type="GO" id="GO:0008270">
    <property type="term" value="F:zinc ion binding"/>
    <property type="evidence" value="ECO:0007669"/>
    <property type="project" value="UniProtKB-KW"/>
</dbReference>
<dbReference type="Proteomes" id="UP000242188">
    <property type="component" value="Unassembled WGS sequence"/>
</dbReference>
<feature type="compositionally biased region" description="Basic and acidic residues" evidence="7">
    <location>
        <begin position="1381"/>
        <end position="1411"/>
    </location>
</feature>
<feature type="compositionally biased region" description="Polar residues" evidence="7">
    <location>
        <begin position="1440"/>
        <end position="1456"/>
    </location>
</feature>
<comment type="caution">
    <text evidence="9">The sequence shown here is derived from an EMBL/GenBank/DDBJ whole genome shotgun (WGS) entry which is preliminary data.</text>
</comment>
<feature type="compositionally biased region" description="Polar residues" evidence="7">
    <location>
        <begin position="945"/>
        <end position="954"/>
    </location>
</feature>
<comment type="cofactor">
    <cofactor evidence="1">
        <name>Mn(2+)</name>
        <dbReference type="ChEBI" id="CHEBI:29035"/>
    </cofactor>
</comment>
<dbReference type="InterPro" id="IPR001878">
    <property type="entry name" value="Znf_CCHC"/>
</dbReference>
<feature type="compositionally biased region" description="Basic and acidic residues" evidence="7">
    <location>
        <begin position="930"/>
        <end position="941"/>
    </location>
</feature>
<dbReference type="InterPro" id="IPR036875">
    <property type="entry name" value="Znf_CCHC_sf"/>
</dbReference>
<feature type="compositionally biased region" description="Basic and acidic residues" evidence="7">
    <location>
        <begin position="211"/>
        <end position="249"/>
    </location>
</feature>
<dbReference type="InterPro" id="IPR045100">
    <property type="entry name" value="TUT4/7_NTP_transf"/>
</dbReference>
<feature type="compositionally biased region" description="Low complexity" evidence="7">
    <location>
        <begin position="1567"/>
        <end position="1592"/>
    </location>
</feature>
<dbReference type="GO" id="GO:0050265">
    <property type="term" value="F:RNA uridylyltransferase activity"/>
    <property type="evidence" value="ECO:0007669"/>
    <property type="project" value="TreeGrafter"/>
</dbReference>
<dbReference type="InterPro" id="IPR043519">
    <property type="entry name" value="NT_sf"/>
</dbReference>
<evidence type="ECO:0000256" key="1">
    <source>
        <dbReference type="ARBA" id="ARBA00001936"/>
    </source>
</evidence>
<keyword evidence="6" id="KW-0862">Zinc</keyword>
<evidence type="ECO:0000259" key="8">
    <source>
        <dbReference type="PROSITE" id="PS50158"/>
    </source>
</evidence>
<dbReference type="InterPro" id="IPR054708">
    <property type="entry name" value="MTPAP-like_central"/>
</dbReference>
<dbReference type="Gene3D" id="3.30.460.10">
    <property type="entry name" value="Beta Polymerase, domain 2"/>
    <property type="match status" value="2"/>
</dbReference>
<keyword evidence="3 9" id="KW-0808">Transferase</keyword>
<dbReference type="GO" id="GO:0031123">
    <property type="term" value="P:RNA 3'-end processing"/>
    <property type="evidence" value="ECO:0007669"/>
    <property type="project" value="TreeGrafter"/>
</dbReference>
<evidence type="ECO:0000256" key="3">
    <source>
        <dbReference type="ARBA" id="ARBA00022679"/>
    </source>
</evidence>
<sequence length="1772" mass="202284">MADFNKLSTQEIELGIKSLLNFKKPDIDSASNIAIPPSSENPTQQIDGKGTESETPTEAATETSLDSPVDEKNQEDGSKKTRKRRSKVMDSNNQASESKVLSEVSFESLSDLKASLSNHELQSSVSYVSAGESEVRKILKAKRHTRKSQGDEDVTSDQKQERDGNMHEEDVENKPVEEAVKKFWDLPVKKEKKKKIKKKKAEALKAAQMKSEGDDHDTSESQPKPKEKKEAEKKSKSSASKDERTEPEVKKVVKLEATQAQSQAELLKRLEEDGIFPLKKKSTRFVQAKFFCRLCDYHMDTPADCDRHMKDSRHKRRIEISRIETCLERMPAVREDQVEAIDHLADDILLQHALQKEDQDYRVKVTVELEEFLRKTQPEVSVVLYGSSKTGIALKDCDVNMDLLVKGDTSQAKSLTKAFKDMKDSENYKEVRSDFAAKIPCIYFSDQTGSLSCQLTITGSQAPQTSTLLSIFADIDPRVRKLGIVFRYFAKICKIDRQDEGTLPAYSFSLLLVHYLQKCKPAVLPVLDLGLDDDENKSPTKRKRTPPPEEANFTRIKEEAGKWHTDNTKSVGALWLDMLRFYCLEFDNSQYVVSLRHEEFLTRSQKKWNTKRVAIEDPFSHKRNAARSVTNYEVFQYIWDCFRKSYFYFSLPTNYDKLTAKQKDVLEKTRLKVKAEEERLAKEAKLKEQKEKQMKANKKKSDEENKTAVDEAEEESGDNSDVVILGSSEEELEEEGSSRKAEDKEEKESSSSTCKQLDFSKPAQDSVKNDREESPERSDTDSKPDSHCSCDPSMADTGISGQMSQTEKVELVDSCDTCGSDNGQSYQKSPDIPSEAASEQLAKDSLVETLSELTLKGEKDKSARPPDTAVTEEDILAEKCKKLVLDGQNVCETKENSQETMANTKEELVDSKDESLNVNQEIESEDESDSREATVDSKEVESTPAVENNSQDSKTTLNNLEYGFEFLEKKFTDGKGPLIICSICEKEGHLKNSCPEEALPDLKPLPKMTKDFLRNLTNTIKKVPKDFGVKEEEYEEREDIRQELEEFIQELYPDAELHLFGSSHNGFGFKLSDLDLCVTFQGKPTSEGLDPVMLIEEITQKLKKHRGLYNVFPITTAKVPIVKFKHRRSQLEGDISFYNLLALYNTKMIQLYASLDPRVKCLGYAFKVFAKVCEIGDASRGSLSSYAYILLLIYYLQQCKPSVLPVLQELYPGKKPERVIDGWNTWYFDDAEKLPKIWKCKNQQSFGELWLGMFVFYTEEFCMKENVVCIRLSEPLTRFEKLWNGKCIAIEDPFDLSHNLGGGLSRKMNQYIMKTFIRGRELYGMPAEIPKSLSNPGDYFFDKSQLSQGAPPSDRCCRVCNKIGHIAKECPRVLQRKEREEKFKNFRSKDKKQQREDGHRNNSEEQGRYLDRNMSQGQYNQPKGPRRSKPDPNDPDIEQNWRSLGNSQQHPVSKSGQRYQQQQQQQQHQRHMVSQPRNIPMPFGNQRSTGPRQFNSGSPQGNYSGSPRSKVNLSDSYPPPRQTVSPMKQGHDPRPMSSPKQIGRPQYQEPYMSTSPHSKGMPGHPWMNQFMQNQPQQQRLSQQQQQQQQRHQGTPPNAYPNIPPGSSPRQVTMAANQGNMGPPNIGFVTLRDVESFFSLYKAAEVIQNDKSESTVCFRYTTKTDPCRVVRHKRHFYRHIENCFQVVEQLKEWCDRLRGHSVTSDYMKDKIPFQVITNQEHGKPSIERISEKTRRQVSSSSNSKKAPQDTTAYSGVVDFRPSLYGNGSLFEKI</sequence>
<evidence type="ECO:0000256" key="7">
    <source>
        <dbReference type="SAM" id="MobiDB-lite"/>
    </source>
</evidence>
<dbReference type="PANTHER" id="PTHR12271">
    <property type="entry name" value="POLY A POLYMERASE CID PAP -RELATED"/>
    <property type="match status" value="1"/>
</dbReference>
<keyword evidence="10" id="KW-1185">Reference proteome</keyword>
<protein>
    <submittedName>
        <fullName evidence="9">Terminal uridylyltransferase 7</fullName>
    </submittedName>
</protein>
<dbReference type="SMART" id="SM00343">
    <property type="entry name" value="ZnF_C2HC"/>
    <property type="match status" value="2"/>
</dbReference>
<feature type="compositionally biased region" description="Pro residues" evidence="7">
    <location>
        <begin position="1597"/>
        <end position="1606"/>
    </location>
</feature>
<evidence type="ECO:0000256" key="5">
    <source>
        <dbReference type="ARBA" id="ARBA00022842"/>
    </source>
</evidence>
<dbReference type="SUPFAM" id="SSF57756">
    <property type="entry name" value="Retrovirus zinc finger-like domains"/>
    <property type="match status" value="1"/>
</dbReference>
<dbReference type="Gene3D" id="1.10.1410.10">
    <property type="match status" value="2"/>
</dbReference>
<proteinExistence type="predicted"/>
<feature type="domain" description="CCHC-type" evidence="8">
    <location>
        <begin position="981"/>
        <end position="996"/>
    </location>
</feature>
<organism evidence="9 10">
    <name type="scientific">Mizuhopecten yessoensis</name>
    <name type="common">Japanese scallop</name>
    <name type="synonym">Patinopecten yessoensis</name>
    <dbReference type="NCBI Taxonomy" id="6573"/>
    <lineage>
        <taxon>Eukaryota</taxon>
        <taxon>Metazoa</taxon>
        <taxon>Spiralia</taxon>
        <taxon>Lophotrochozoa</taxon>
        <taxon>Mollusca</taxon>
        <taxon>Bivalvia</taxon>
        <taxon>Autobranchia</taxon>
        <taxon>Pteriomorphia</taxon>
        <taxon>Pectinida</taxon>
        <taxon>Pectinoidea</taxon>
        <taxon>Pectinidae</taxon>
        <taxon>Mizuhopecten</taxon>
    </lineage>
</organism>
<keyword evidence="6" id="KW-0863">Zinc-finger</keyword>
<feature type="compositionally biased region" description="Low complexity" evidence="7">
    <location>
        <begin position="53"/>
        <end position="64"/>
    </location>
</feature>
<gene>
    <name evidence="9" type="ORF">KP79_PYT08166</name>
</gene>
<feature type="compositionally biased region" description="Basic and acidic residues" evidence="7">
    <location>
        <begin position="904"/>
        <end position="915"/>
    </location>
</feature>
<dbReference type="SUPFAM" id="SSF81301">
    <property type="entry name" value="Nucleotidyltransferase"/>
    <property type="match status" value="2"/>
</dbReference>
<feature type="region of interest" description="Disordered" evidence="7">
    <location>
        <begin position="139"/>
        <end position="249"/>
    </location>
</feature>
<dbReference type="Pfam" id="PF03828">
    <property type="entry name" value="PAP_assoc"/>
    <property type="match status" value="2"/>
</dbReference>
<dbReference type="Pfam" id="PF19088">
    <property type="entry name" value="TUTase"/>
    <property type="match status" value="1"/>
</dbReference>
<feature type="compositionally biased region" description="Basic residues" evidence="7">
    <location>
        <begin position="190"/>
        <end position="200"/>
    </location>
</feature>
<feature type="compositionally biased region" description="Polar residues" evidence="7">
    <location>
        <begin position="1485"/>
        <end position="1515"/>
    </location>
</feature>
<dbReference type="PANTHER" id="PTHR12271:SF66">
    <property type="entry name" value="TERMINAL URIDYLYLTRANSFERASE TAILOR"/>
    <property type="match status" value="1"/>
</dbReference>